<dbReference type="RefSeq" id="WP_070099886.1">
    <property type="nucleotide sequence ID" value="NZ_CABIWZ010000002.1"/>
</dbReference>
<dbReference type="InterPro" id="IPR057326">
    <property type="entry name" value="KR_dom"/>
</dbReference>
<evidence type="ECO:0000259" key="4">
    <source>
        <dbReference type="SMART" id="SM00822"/>
    </source>
</evidence>
<dbReference type="FunFam" id="3.40.50.720:FF:000084">
    <property type="entry name" value="Short-chain dehydrogenase reductase"/>
    <property type="match status" value="1"/>
</dbReference>
<feature type="domain" description="Ketoreductase" evidence="4">
    <location>
        <begin position="39"/>
        <end position="205"/>
    </location>
</feature>
<dbReference type="InterPro" id="IPR036291">
    <property type="entry name" value="NAD(P)-bd_dom_sf"/>
</dbReference>
<dbReference type="PANTHER" id="PTHR42760">
    <property type="entry name" value="SHORT-CHAIN DEHYDROGENASES/REDUCTASES FAMILY MEMBER"/>
    <property type="match status" value="1"/>
</dbReference>
<dbReference type="SUPFAM" id="SSF51735">
    <property type="entry name" value="NAD(P)-binding Rossmann-fold domains"/>
    <property type="match status" value="1"/>
</dbReference>
<accession>A0A173XJJ8</accession>
<name>A0A173XJJ8_9FIRM</name>
<dbReference type="EC" id="1.1.1.100" evidence="5"/>
<dbReference type="PANTHER" id="PTHR42760:SF133">
    <property type="entry name" value="3-OXOACYL-[ACYL-CARRIER-PROTEIN] REDUCTASE"/>
    <property type="match status" value="1"/>
</dbReference>
<comment type="similarity">
    <text evidence="1 3">Belongs to the short-chain dehydrogenases/reductases (SDR) family.</text>
</comment>
<organism evidence="5 6">
    <name type="scientific">Mitsuokella jalaludinii</name>
    <dbReference type="NCBI Taxonomy" id="187979"/>
    <lineage>
        <taxon>Bacteria</taxon>
        <taxon>Bacillati</taxon>
        <taxon>Bacillota</taxon>
        <taxon>Negativicutes</taxon>
        <taxon>Selenomonadales</taxon>
        <taxon>Selenomonadaceae</taxon>
        <taxon>Mitsuokella</taxon>
    </lineage>
</organism>
<evidence type="ECO:0000256" key="1">
    <source>
        <dbReference type="ARBA" id="ARBA00006484"/>
    </source>
</evidence>
<reference evidence="5 6" key="1">
    <citation type="submission" date="2015-09" db="EMBL/GenBank/DDBJ databases">
        <authorList>
            <consortium name="Pathogen Informatics"/>
        </authorList>
    </citation>
    <scope>NUCLEOTIDE SEQUENCE [LARGE SCALE GENOMIC DNA]</scope>
    <source>
        <strain evidence="5 6">2789STDY5608828</strain>
    </source>
</reference>
<dbReference type="Proteomes" id="UP000095546">
    <property type="component" value="Unassembled WGS sequence"/>
</dbReference>
<dbReference type="PRINTS" id="PR00080">
    <property type="entry name" value="SDRFAMILY"/>
</dbReference>
<dbReference type="OrthoDB" id="9803333at2"/>
<dbReference type="Pfam" id="PF00106">
    <property type="entry name" value="adh_short"/>
    <property type="match status" value="1"/>
</dbReference>
<proteinExistence type="inferred from homology"/>
<dbReference type="STRING" id="187979.ERS852385_00654"/>
<dbReference type="GO" id="GO:0006633">
    <property type="term" value="P:fatty acid biosynthetic process"/>
    <property type="evidence" value="ECO:0007669"/>
    <property type="project" value="TreeGrafter"/>
</dbReference>
<dbReference type="InterPro" id="IPR002347">
    <property type="entry name" value="SDR_fam"/>
</dbReference>
<evidence type="ECO:0000313" key="5">
    <source>
        <dbReference type="EMBL" id="CUN51829.1"/>
    </source>
</evidence>
<protein>
    <submittedName>
        <fullName evidence="5">3-oxoacyl-[acyl-carrier-protein] reductase FabG</fullName>
        <ecNumber evidence="5">1.1.1.100</ecNumber>
    </submittedName>
</protein>
<sequence length="279" mass="30552">MSVKRNIKNAIHSLIRMCKEKEYIPIARKVYSGNELAGKVALVTGGTSGIGLEIAKNFVQCGAEVIVAGTNTCKLRELDDFSGSIRSCKIDVIRTEELYDKVLTAADLFPEKRIDILVNSAGVVNTTPFLEMKPEEFDRVMEINARGTYFMSQAVARFMIEHKIKGHILNIASSSALRPAWTPYQLSKWAVRGMTLGLADVLLPYGITVNCLAPGPVATPMLGKKEGDSIYEESYPAKRYAMPAEIAQLAVFMVSDQGNLIVGDTFFMTGGSGLITLHH</sequence>
<dbReference type="EMBL" id="CYYU01000002">
    <property type="protein sequence ID" value="CUN51829.1"/>
    <property type="molecule type" value="Genomic_DNA"/>
</dbReference>
<evidence type="ECO:0000256" key="2">
    <source>
        <dbReference type="ARBA" id="ARBA00023002"/>
    </source>
</evidence>
<dbReference type="CDD" id="cd05233">
    <property type="entry name" value="SDR_c"/>
    <property type="match status" value="1"/>
</dbReference>
<dbReference type="GO" id="GO:0008206">
    <property type="term" value="P:bile acid metabolic process"/>
    <property type="evidence" value="ECO:0007669"/>
    <property type="project" value="UniProtKB-ARBA"/>
</dbReference>
<dbReference type="SMART" id="SM00822">
    <property type="entry name" value="PKS_KR"/>
    <property type="match status" value="1"/>
</dbReference>
<keyword evidence="2 5" id="KW-0560">Oxidoreductase</keyword>
<dbReference type="GO" id="GO:0004316">
    <property type="term" value="F:3-oxoacyl-[acyl-carrier-protein] reductase (NADPH) activity"/>
    <property type="evidence" value="ECO:0007669"/>
    <property type="project" value="UniProtKB-EC"/>
</dbReference>
<keyword evidence="6" id="KW-1185">Reference proteome</keyword>
<dbReference type="AlphaFoldDB" id="A0A173XJJ8"/>
<dbReference type="GO" id="GO:0048038">
    <property type="term" value="F:quinone binding"/>
    <property type="evidence" value="ECO:0007669"/>
    <property type="project" value="TreeGrafter"/>
</dbReference>
<dbReference type="PRINTS" id="PR00081">
    <property type="entry name" value="GDHRDH"/>
</dbReference>
<evidence type="ECO:0000313" key="6">
    <source>
        <dbReference type="Proteomes" id="UP000095546"/>
    </source>
</evidence>
<dbReference type="Gene3D" id="3.40.50.720">
    <property type="entry name" value="NAD(P)-binding Rossmann-like Domain"/>
    <property type="match status" value="1"/>
</dbReference>
<gene>
    <name evidence="5" type="primary">fabG_1</name>
    <name evidence="5" type="ORF">ERS852385_00654</name>
</gene>
<evidence type="ECO:0000256" key="3">
    <source>
        <dbReference type="RuleBase" id="RU000363"/>
    </source>
</evidence>